<keyword evidence="4" id="KW-0410">Iron transport</keyword>
<dbReference type="PROSITE" id="PS52016">
    <property type="entry name" value="TONB_DEPENDENT_REC_3"/>
    <property type="match status" value="1"/>
</dbReference>
<dbReference type="InterPro" id="IPR008969">
    <property type="entry name" value="CarboxyPept-like_regulatory"/>
</dbReference>
<evidence type="ECO:0000313" key="16">
    <source>
        <dbReference type="EMBL" id="OQD41919.1"/>
    </source>
</evidence>
<dbReference type="PANTHER" id="PTHR32552:SF81">
    <property type="entry name" value="TONB-DEPENDENT OUTER MEMBRANE RECEPTOR"/>
    <property type="match status" value="1"/>
</dbReference>
<dbReference type="InterPro" id="IPR036942">
    <property type="entry name" value="Beta-barrel_TonB_sf"/>
</dbReference>
<feature type="domain" description="TonB-dependent receptor plug" evidence="15">
    <location>
        <begin position="120"/>
        <end position="227"/>
    </location>
</feature>
<dbReference type="Gene3D" id="2.60.40.1120">
    <property type="entry name" value="Carboxypeptidase-like, regulatory domain"/>
    <property type="match status" value="1"/>
</dbReference>
<keyword evidence="2 11" id="KW-0813">Transport</keyword>
<evidence type="ECO:0000256" key="6">
    <source>
        <dbReference type="ARBA" id="ARBA00023004"/>
    </source>
</evidence>
<evidence type="ECO:0000256" key="4">
    <source>
        <dbReference type="ARBA" id="ARBA00022496"/>
    </source>
</evidence>
<dbReference type="NCBIfam" id="TIGR04057">
    <property type="entry name" value="SusC_RagA_signa"/>
    <property type="match status" value="1"/>
</dbReference>
<organism evidence="16 17">
    <name type="scientific">Croceivirga radicis</name>
    <dbReference type="NCBI Taxonomy" id="1929488"/>
    <lineage>
        <taxon>Bacteria</taxon>
        <taxon>Pseudomonadati</taxon>
        <taxon>Bacteroidota</taxon>
        <taxon>Flavobacteriia</taxon>
        <taxon>Flavobacteriales</taxon>
        <taxon>Flavobacteriaceae</taxon>
        <taxon>Croceivirga</taxon>
    </lineage>
</organism>
<dbReference type="InterPro" id="IPR023997">
    <property type="entry name" value="TonB-dep_OMP_SusC/RagA_CS"/>
</dbReference>
<feature type="chain" id="PRO_5012799675" evidence="13">
    <location>
        <begin position="27"/>
        <end position="1026"/>
    </location>
</feature>
<comment type="subcellular location">
    <subcellularLocation>
        <location evidence="1 11">Cell outer membrane</location>
        <topology evidence="1 11">Multi-pass membrane protein</topology>
    </subcellularLocation>
</comment>
<sequence>MKDNYGKILRKAFFICLMIFSLGANAQGKIINGTVTAANGDPIPGANIIQKGTANGVVSDFDGNYSIQLREGSDILVFSFIGFKTSEVKVDNKSTINVVLEEDSQQLDEVIIVGYGSQKKSDVTGALVRVDAEDVNSRPVNNALEAVQGKAAGVDITTNERPGEVGSITVRGVRSLTASNSPLYVLDGIPLISGGINNINPADIESIDVLKDASATAIFGSRGANGVVIITTKRGKEGRMTINLNSSVQLQSINELAPMFNASEFVDYRRWAYYYTNPEIYPRGDQPTLANDETIFAGDDVAFSNIRRGWESGSWDPTKLTTTDFTDFITQTSVTTQNTLSVSGGTEKMKAYGSFGVINNEGAVKGQSFKRYNAVASVDLTPKKWFSFGGTINTSYGVQEFGQSGAGNSAVSASGDLYSSARGIFQYALPFDEEGNRVEFPGGDIAVKTVIDEEKFSQDQRVTLRAFGSLYAQLDFGEILPALKGLKFRTNFGPDIETFRRGIFLDGQSVIRTGSSFASLEKRQRLSYTLDNLLLYDRNFGDHTLGVTLLQSQTEFDQESSYMAAENIPFADQKWNALNNSNVTLANYDSNISERQLLSYMARVNYSYADKYLLTVSGRYDGASQLADGNKWDFFPSASFGWRLDKERFLENSSWINQLKLRLGVGVVGNSAVDAYSTKGGLGSLFYAVGSSQEAAVLNSSTLANQNLGWEKTTQYNLGLDFYLLNGRVSGSLDVYKSETNDLLLERSIPTITGFRNTFDNIGKTKSSGIELTLNTVNVRTADFEWSTDFNGSYQTNEIVEVANGTEDDINNGWFIGESQDVIYGYESNGIWQEEDAAEIALFNANGQNFTPGNARPVDQNGDGIIDPDNDRVVIGSEIPKYIAGITNTFSYKGVELSVFLYGRFDYLFNTGGEGLGGRYNQRRVDYYTPINTDAEYQRPIFTQGTGDNFAGTLGYRSGSFLKVRNISLGYVFPSKITESLGLTNLRIYAQASNPGMIFSKVDWIDLDIRRSNPLRGITTGINVEF</sequence>
<keyword evidence="10 11" id="KW-0998">Cell outer membrane</keyword>
<evidence type="ECO:0000256" key="8">
    <source>
        <dbReference type="ARBA" id="ARBA00023077"/>
    </source>
</evidence>
<keyword evidence="9 11" id="KW-0472">Membrane</keyword>
<dbReference type="Proteomes" id="UP000191680">
    <property type="component" value="Unassembled WGS sequence"/>
</dbReference>
<evidence type="ECO:0000256" key="3">
    <source>
        <dbReference type="ARBA" id="ARBA00022452"/>
    </source>
</evidence>
<evidence type="ECO:0000256" key="7">
    <source>
        <dbReference type="ARBA" id="ARBA00023065"/>
    </source>
</evidence>
<evidence type="ECO:0000259" key="14">
    <source>
        <dbReference type="Pfam" id="PF00593"/>
    </source>
</evidence>
<dbReference type="SUPFAM" id="SSF56935">
    <property type="entry name" value="Porins"/>
    <property type="match status" value="1"/>
</dbReference>
<dbReference type="NCBIfam" id="TIGR04056">
    <property type="entry name" value="OMP_RagA_SusC"/>
    <property type="match status" value="1"/>
</dbReference>
<keyword evidence="8 12" id="KW-0798">TonB box</keyword>
<keyword evidence="6" id="KW-0408">Iron</keyword>
<comment type="caution">
    <text evidence="16">The sequence shown here is derived from an EMBL/GenBank/DDBJ whole genome shotgun (WGS) entry which is preliminary data.</text>
</comment>
<dbReference type="PANTHER" id="PTHR32552">
    <property type="entry name" value="FERRICHROME IRON RECEPTOR-RELATED"/>
    <property type="match status" value="1"/>
</dbReference>
<evidence type="ECO:0000256" key="5">
    <source>
        <dbReference type="ARBA" id="ARBA00022692"/>
    </source>
</evidence>
<dbReference type="EMBL" id="MTBC01000010">
    <property type="protein sequence ID" value="OQD41919.1"/>
    <property type="molecule type" value="Genomic_DNA"/>
</dbReference>
<dbReference type="InterPro" id="IPR012910">
    <property type="entry name" value="Plug_dom"/>
</dbReference>
<dbReference type="GO" id="GO:0006826">
    <property type="term" value="P:iron ion transport"/>
    <property type="evidence" value="ECO:0007669"/>
    <property type="project" value="UniProtKB-KW"/>
</dbReference>
<comment type="similarity">
    <text evidence="11 12">Belongs to the TonB-dependent receptor family.</text>
</comment>
<dbReference type="SUPFAM" id="SSF49464">
    <property type="entry name" value="Carboxypeptidase regulatory domain-like"/>
    <property type="match status" value="1"/>
</dbReference>
<name>A0A1V6LP81_9FLAO</name>
<evidence type="ECO:0000256" key="12">
    <source>
        <dbReference type="RuleBase" id="RU003357"/>
    </source>
</evidence>
<dbReference type="Gene3D" id="2.40.170.20">
    <property type="entry name" value="TonB-dependent receptor, beta-barrel domain"/>
    <property type="match status" value="1"/>
</dbReference>
<feature type="signal peptide" evidence="13">
    <location>
        <begin position="1"/>
        <end position="26"/>
    </location>
</feature>
<dbReference type="InterPro" id="IPR023996">
    <property type="entry name" value="TonB-dep_OMP_SusC/RagA"/>
</dbReference>
<keyword evidence="3 11" id="KW-1134">Transmembrane beta strand</keyword>
<dbReference type="InterPro" id="IPR037066">
    <property type="entry name" value="Plug_dom_sf"/>
</dbReference>
<dbReference type="OrthoDB" id="9768177at2"/>
<dbReference type="RefSeq" id="WP_080319729.1">
    <property type="nucleotide sequence ID" value="NZ_MTBC01000010.1"/>
</dbReference>
<dbReference type="Pfam" id="PF07715">
    <property type="entry name" value="Plug"/>
    <property type="match status" value="1"/>
</dbReference>
<evidence type="ECO:0000313" key="17">
    <source>
        <dbReference type="Proteomes" id="UP000191680"/>
    </source>
</evidence>
<evidence type="ECO:0000256" key="1">
    <source>
        <dbReference type="ARBA" id="ARBA00004571"/>
    </source>
</evidence>
<reference evidence="16 17" key="1">
    <citation type="submission" date="2016-12" db="EMBL/GenBank/DDBJ databases">
        <authorList>
            <person name="Song W.-J."/>
            <person name="Kurnit D.M."/>
        </authorList>
    </citation>
    <scope>NUCLEOTIDE SEQUENCE [LARGE SCALE GENOMIC DNA]</scope>
    <source>
        <strain evidence="16 17">HSG9</strain>
    </source>
</reference>
<keyword evidence="17" id="KW-1185">Reference proteome</keyword>
<gene>
    <name evidence="16" type="ORF">BUL40_13795</name>
</gene>
<evidence type="ECO:0000256" key="11">
    <source>
        <dbReference type="PROSITE-ProRule" id="PRU01360"/>
    </source>
</evidence>
<dbReference type="InterPro" id="IPR039426">
    <property type="entry name" value="TonB-dep_rcpt-like"/>
</dbReference>
<dbReference type="Pfam" id="PF13715">
    <property type="entry name" value="CarbopepD_reg_2"/>
    <property type="match status" value="1"/>
</dbReference>
<dbReference type="Gene3D" id="2.170.130.10">
    <property type="entry name" value="TonB-dependent receptor, plug domain"/>
    <property type="match status" value="1"/>
</dbReference>
<evidence type="ECO:0000256" key="13">
    <source>
        <dbReference type="SAM" id="SignalP"/>
    </source>
</evidence>
<dbReference type="InterPro" id="IPR000531">
    <property type="entry name" value="Beta-barrel_TonB"/>
</dbReference>
<keyword evidence="5 11" id="KW-0812">Transmembrane</keyword>
<evidence type="ECO:0000256" key="9">
    <source>
        <dbReference type="ARBA" id="ARBA00023136"/>
    </source>
</evidence>
<evidence type="ECO:0000256" key="10">
    <source>
        <dbReference type="ARBA" id="ARBA00023237"/>
    </source>
</evidence>
<dbReference type="AlphaFoldDB" id="A0A1V6LP81"/>
<accession>A0A1V6LP81</accession>
<dbReference type="Pfam" id="PF00593">
    <property type="entry name" value="TonB_dep_Rec_b-barrel"/>
    <property type="match status" value="1"/>
</dbReference>
<protein>
    <submittedName>
        <fullName evidence="16">SusC/RagA family protein</fullName>
    </submittedName>
</protein>
<dbReference type="GO" id="GO:0009279">
    <property type="term" value="C:cell outer membrane"/>
    <property type="evidence" value="ECO:0007669"/>
    <property type="project" value="UniProtKB-SubCell"/>
</dbReference>
<evidence type="ECO:0000259" key="15">
    <source>
        <dbReference type="Pfam" id="PF07715"/>
    </source>
</evidence>
<proteinExistence type="inferred from homology"/>
<keyword evidence="7" id="KW-0406">Ion transport</keyword>
<keyword evidence="13" id="KW-0732">Signal</keyword>
<feature type="domain" description="TonB-dependent receptor-like beta-barrel" evidence="14">
    <location>
        <begin position="484"/>
        <end position="986"/>
    </location>
</feature>
<evidence type="ECO:0000256" key="2">
    <source>
        <dbReference type="ARBA" id="ARBA00022448"/>
    </source>
</evidence>